<evidence type="ECO:0000313" key="10">
    <source>
        <dbReference type="EMBL" id="AOY89384.1"/>
    </source>
</evidence>
<keyword evidence="3" id="KW-1003">Cell membrane</keyword>
<dbReference type="CDD" id="cd07185">
    <property type="entry name" value="OmpA_C-like"/>
    <property type="match status" value="1"/>
</dbReference>
<dbReference type="RefSeq" id="WP_070971894.1">
    <property type="nucleotide sequence ID" value="NZ_CP017715.1"/>
</dbReference>
<evidence type="ECO:0000256" key="8">
    <source>
        <dbReference type="SAM" id="Phobius"/>
    </source>
</evidence>
<sequence length="277" mass="30165">MEVIQQKNKKRLRNSTPAWIVTFADLATLLLTFFILLLSFAEMDVEKYRAMANSMAVAFGSSNVLGDNVGGSPITMIESDTVSLPEPTPSQREEPAFIDERADGAAPTKIPGGVIDLASQLILELESEVASDALSVNYDERQVVIRFSEEATFRSGDAAIKPEMVPIIERVVKVLSACAGDVLVSGYTDDRPISSSRYRSNWDLSAARAVSVVHELVLNRQVPAERVVAAGRAETNPLAPNDSPENRALNRRVEIAIRDPECSNAVSTEELPVEILP</sequence>
<evidence type="ECO:0000313" key="11">
    <source>
        <dbReference type="Proteomes" id="UP000177445"/>
    </source>
</evidence>
<evidence type="ECO:0000256" key="2">
    <source>
        <dbReference type="ARBA" id="ARBA00008914"/>
    </source>
</evidence>
<dbReference type="OrthoDB" id="9815217at2"/>
<dbReference type="Gene3D" id="3.30.1330.60">
    <property type="entry name" value="OmpA-like domain"/>
    <property type="match status" value="1"/>
</dbReference>
<feature type="transmembrane region" description="Helical" evidence="8">
    <location>
        <begin position="18"/>
        <end position="41"/>
    </location>
</feature>
<dbReference type="Pfam" id="PF00691">
    <property type="entry name" value="OmpA"/>
    <property type="match status" value="1"/>
</dbReference>
<dbReference type="STRING" id="1874317.BKP64_15075"/>
<comment type="similarity">
    <text evidence="2">Belongs to the MotB family.</text>
</comment>
<keyword evidence="11" id="KW-1185">Reference proteome</keyword>
<feature type="domain" description="OmpA-like" evidence="9">
    <location>
        <begin position="140"/>
        <end position="261"/>
    </location>
</feature>
<accession>A0A1D9GPC3</accession>
<evidence type="ECO:0000256" key="5">
    <source>
        <dbReference type="ARBA" id="ARBA00022989"/>
    </source>
</evidence>
<dbReference type="KEGG" id="msq:BKP64_15075"/>
<dbReference type="InterPro" id="IPR036737">
    <property type="entry name" value="OmpA-like_sf"/>
</dbReference>
<evidence type="ECO:0000256" key="3">
    <source>
        <dbReference type="ARBA" id="ARBA00022475"/>
    </source>
</evidence>
<protein>
    <recommendedName>
        <fullName evidence="9">OmpA-like domain-containing protein</fullName>
    </recommendedName>
</protein>
<evidence type="ECO:0000256" key="7">
    <source>
        <dbReference type="PROSITE-ProRule" id="PRU00473"/>
    </source>
</evidence>
<keyword evidence="6 7" id="KW-0472">Membrane</keyword>
<comment type="subcellular location">
    <subcellularLocation>
        <location evidence="1">Cell membrane</location>
        <topology evidence="1">Single-pass membrane protein</topology>
    </subcellularLocation>
</comment>
<dbReference type="InterPro" id="IPR025713">
    <property type="entry name" value="MotB-like_N_dom"/>
</dbReference>
<evidence type="ECO:0000256" key="4">
    <source>
        <dbReference type="ARBA" id="ARBA00022692"/>
    </source>
</evidence>
<dbReference type="GO" id="GO:0005886">
    <property type="term" value="C:plasma membrane"/>
    <property type="evidence" value="ECO:0007669"/>
    <property type="project" value="UniProtKB-SubCell"/>
</dbReference>
<dbReference type="SUPFAM" id="SSF103088">
    <property type="entry name" value="OmpA-like"/>
    <property type="match status" value="1"/>
</dbReference>
<dbReference type="EMBL" id="CP017715">
    <property type="protein sequence ID" value="AOY89384.1"/>
    <property type="molecule type" value="Genomic_DNA"/>
</dbReference>
<dbReference type="AlphaFoldDB" id="A0A1D9GPC3"/>
<dbReference type="PANTHER" id="PTHR30329">
    <property type="entry name" value="STATOR ELEMENT OF FLAGELLAR MOTOR COMPLEX"/>
    <property type="match status" value="1"/>
</dbReference>
<dbReference type="InterPro" id="IPR006665">
    <property type="entry name" value="OmpA-like"/>
</dbReference>
<gene>
    <name evidence="10" type="ORF">BKP64_15075</name>
</gene>
<evidence type="ECO:0000256" key="1">
    <source>
        <dbReference type="ARBA" id="ARBA00004162"/>
    </source>
</evidence>
<dbReference type="Proteomes" id="UP000177445">
    <property type="component" value="Chromosome"/>
</dbReference>
<dbReference type="Pfam" id="PF13677">
    <property type="entry name" value="MotB_plug"/>
    <property type="match status" value="1"/>
</dbReference>
<evidence type="ECO:0000259" key="9">
    <source>
        <dbReference type="PROSITE" id="PS51123"/>
    </source>
</evidence>
<proteinExistence type="inferred from homology"/>
<name>A0A1D9GPC3_9GAMM</name>
<dbReference type="PROSITE" id="PS51123">
    <property type="entry name" value="OMPA_2"/>
    <property type="match status" value="1"/>
</dbReference>
<organism evidence="10 11">
    <name type="scientific">Marinobacter salinus</name>
    <dbReference type="NCBI Taxonomy" id="1874317"/>
    <lineage>
        <taxon>Bacteria</taxon>
        <taxon>Pseudomonadati</taxon>
        <taxon>Pseudomonadota</taxon>
        <taxon>Gammaproteobacteria</taxon>
        <taxon>Pseudomonadales</taxon>
        <taxon>Marinobacteraceae</taxon>
        <taxon>Marinobacter</taxon>
    </lineage>
</organism>
<evidence type="ECO:0000256" key="6">
    <source>
        <dbReference type="ARBA" id="ARBA00023136"/>
    </source>
</evidence>
<dbReference type="InterPro" id="IPR050330">
    <property type="entry name" value="Bact_OuterMem_StrucFunc"/>
</dbReference>
<dbReference type="PANTHER" id="PTHR30329:SF21">
    <property type="entry name" value="LIPOPROTEIN YIAD-RELATED"/>
    <property type="match status" value="1"/>
</dbReference>
<keyword evidence="4 8" id="KW-0812">Transmembrane</keyword>
<reference evidence="10 11" key="1">
    <citation type="submission" date="2016-10" db="EMBL/GenBank/DDBJ databases">
        <title>Marinobacter salinus sp. nov., a moderately halophilic bacterium isolated from a tidal flat environment.</title>
        <authorList>
            <person name="Park S.-J."/>
        </authorList>
    </citation>
    <scope>NUCLEOTIDE SEQUENCE [LARGE SCALE GENOMIC DNA]</scope>
    <source>
        <strain evidence="10 11">Hb8</strain>
    </source>
</reference>
<keyword evidence="5 8" id="KW-1133">Transmembrane helix</keyword>